<evidence type="ECO:0000259" key="1">
    <source>
        <dbReference type="Pfam" id="PF13456"/>
    </source>
</evidence>
<keyword evidence="3" id="KW-1185">Reference proteome</keyword>
<dbReference type="PANTHER" id="PTHR47074:SF61">
    <property type="entry name" value="RNASE H TYPE-1 DOMAIN-CONTAINING PROTEIN"/>
    <property type="match status" value="1"/>
</dbReference>
<comment type="caution">
    <text evidence="2">The sequence shown here is derived from an EMBL/GenBank/DDBJ whole genome shotgun (WGS) entry which is preliminary data.</text>
</comment>
<sequence length="557" mass="63018">MSKVLGCCIDEAQGAFIPGRLISDNVLIAYEVLHSLKMKKSGKKGNFALKLDMMSLNGANGEWFLPSRGLRQGDPLSPYLFLICAEGFFTLIKEAKQKGLMRGASVGRERFSINYLFFTNDCILFGDTSYEGARVVRDVIREYEMISGQRVTFDKSLIYFGANVDSITRENITSLLGVRPNYLLAKVLKARYYPSSDLLSAKIGSYPSFTKRSISSARELMVEGLVWQLIKSETNTWDNELIHNLVNEVTAKRILSIPISGANVDDMLRSLSIDVVCPLCKVEMEDSGHLLWSCDFLQSVWASLQIQLQDFGELTSYKHRFIQNFSITSDQQKQLLVISIWSLWFRRNKLVHEGVKPSLLELLGFMQGYGRDLSLNQEISNPSLRSMAREVWKPPDAGVYKLNFDAGFQHNLQITVTAVIVRDSEGEIVGAETYLFSNVSDACLAEARACERALLFAVEKGFRRLIIEGDSLTVIKSIHKKEKDKYVIWSITHQINLLHESFDSVTYTFVPRMVNRTAHKLAMEGRRRQILGVWADGVPVAVKEMAMLDRQRFHGSL</sequence>
<gene>
    <name evidence="2" type="ORF">CXB51_005655</name>
</gene>
<dbReference type="InterPro" id="IPR052929">
    <property type="entry name" value="RNase_H-like_EbsB-rel"/>
</dbReference>
<dbReference type="InterPro" id="IPR036397">
    <property type="entry name" value="RNaseH_sf"/>
</dbReference>
<dbReference type="CDD" id="cd06222">
    <property type="entry name" value="RNase_H_like"/>
    <property type="match status" value="1"/>
</dbReference>
<dbReference type="Pfam" id="PF13456">
    <property type="entry name" value="RVT_3"/>
    <property type="match status" value="1"/>
</dbReference>
<evidence type="ECO:0000313" key="3">
    <source>
        <dbReference type="Proteomes" id="UP000701853"/>
    </source>
</evidence>
<dbReference type="Gene3D" id="3.30.420.10">
    <property type="entry name" value="Ribonuclease H-like superfamily/Ribonuclease H"/>
    <property type="match status" value="1"/>
</dbReference>
<dbReference type="InterPro" id="IPR012337">
    <property type="entry name" value="RNaseH-like_sf"/>
</dbReference>
<name>A0A8J5ZWZ0_9ROSI</name>
<reference evidence="2 3" key="1">
    <citation type="journal article" date="2021" name="bioRxiv">
        <title>The Gossypium anomalum genome as a resource for cotton improvement and evolutionary analysis of hybrid incompatibility.</title>
        <authorList>
            <person name="Grover C.E."/>
            <person name="Yuan D."/>
            <person name="Arick M.A."/>
            <person name="Miller E.R."/>
            <person name="Hu G."/>
            <person name="Peterson D.G."/>
            <person name="Wendel J.F."/>
            <person name="Udall J.A."/>
        </authorList>
    </citation>
    <scope>NUCLEOTIDE SEQUENCE [LARGE SCALE GENOMIC DNA]</scope>
    <source>
        <strain evidence="2">JFW-Udall</strain>
        <tissue evidence="2">Leaf</tissue>
    </source>
</reference>
<evidence type="ECO:0000313" key="2">
    <source>
        <dbReference type="EMBL" id="KAG8499204.1"/>
    </source>
</evidence>
<dbReference type="SUPFAM" id="SSF53098">
    <property type="entry name" value="Ribonuclease H-like"/>
    <property type="match status" value="1"/>
</dbReference>
<protein>
    <recommendedName>
        <fullName evidence="1">RNase H type-1 domain-containing protein</fullName>
    </recommendedName>
</protein>
<dbReference type="InterPro" id="IPR044730">
    <property type="entry name" value="RNase_H-like_dom_plant"/>
</dbReference>
<dbReference type="InterPro" id="IPR002156">
    <property type="entry name" value="RNaseH_domain"/>
</dbReference>
<dbReference type="EMBL" id="JAHUZN010000003">
    <property type="protein sequence ID" value="KAG8499204.1"/>
    <property type="molecule type" value="Genomic_DNA"/>
</dbReference>
<dbReference type="AlphaFoldDB" id="A0A8J5ZWZ0"/>
<dbReference type="GO" id="GO:0004523">
    <property type="term" value="F:RNA-DNA hybrid ribonuclease activity"/>
    <property type="evidence" value="ECO:0007669"/>
    <property type="project" value="InterPro"/>
</dbReference>
<dbReference type="OrthoDB" id="1001318at2759"/>
<dbReference type="PANTHER" id="PTHR47074">
    <property type="entry name" value="BNAC02G40300D PROTEIN"/>
    <property type="match status" value="1"/>
</dbReference>
<dbReference type="Proteomes" id="UP000701853">
    <property type="component" value="Chromosome 3"/>
</dbReference>
<accession>A0A8J5ZWZ0</accession>
<feature type="domain" description="RNase H type-1" evidence="1">
    <location>
        <begin position="403"/>
        <end position="523"/>
    </location>
</feature>
<proteinExistence type="predicted"/>
<organism evidence="2 3">
    <name type="scientific">Gossypium anomalum</name>
    <dbReference type="NCBI Taxonomy" id="47600"/>
    <lineage>
        <taxon>Eukaryota</taxon>
        <taxon>Viridiplantae</taxon>
        <taxon>Streptophyta</taxon>
        <taxon>Embryophyta</taxon>
        <taxon>Tracheophyta</taxon>
        <taxon>Spermatophyta</taxon>
        <taxon>Magnoliopsida</taxon>
        <taxon>eudicotyledons</taxon>
        <taxon>Gunneridae</taxon>
        <taxon>Pentapetalae</taxon>
        <taxon>rosids</taxon>
        <taxon>malvids</taxon>
        <taxon>Malvales</taxon>
        <taxon>Malvaceae</taxon>
        <taxon>Malvoideae</taxon>
        <taxon>Gossypium</taxon>
    </lineage>
</organism>
<dbReference type="GO" id="GO:0003676">
    <property type="term" value="F:nucleic acid binding"/>
    <property type="evidence" value="ECO:0007669"/>
    <property type="project" value="InterPro"/>
</dbReference>